<dbReference type="SUPFAM" id="SSF51735">
    <property type="entry name" value="NAD(P)-binding Rossmann-fold domains"/>
    <property type="match status" value="1"/>
</dbReference>
<dbReference type="InterPro" id="IPR036291">
    <property type="entry name" value="NAD(P)-bd_dom_sf"/>
</dbReference>
<dbReference type="Gene3D" id="3.30.360.10">
    <property type="entry name" value="Dihydrodipicolinate Reductase, domain 2"/>
    <property type="match status" value="1"/>
</dbReference>
<dbReference type="RefSeq" id="WP_377943764.1">
    <property type="nucleotide sequence ID" value="NZ_JBHUCX010000035.1"/>
</dbReference>
<organism evidence="3 4">
    <name type="scientific">Alicyclobacillus fodiniaquatilis</name>
    <dbReference type="NCBI Taxonomy" id="1661150"/>
    <lineage>
        <taxon>Bacteria</taxon>
        <taxon>Bacillati</taxon>
        <taxon>Bacillota</taxon>
        <taxon>Bacilli</taxon>
        <taxon>Bacillales</taxon>
        <taxon>Alicyclobacillaceae</taxon>
        <taxon>Alicyclobacillus</taxon>
    </lineage>
</organism>
<dbReference type="EMBL" id="JBHUCX010000035">
    <property type="protein sequence ID" value="MFD1675883.1"/>
    <property type="molecule type" value="Genomic_DNA"/>
</dbReference>
<dbReference type="PANTHER" id="PTHR43249:SF1">
    <property type="entry name" value="D-GLUCOSIDE 3-DEHYDROGENASE"/>
    <property type="match status" value="1"/>
</dbReference>
<dbReference type="Gene3D" id="3.40.50.720">
    <property type="entry name" value="NAD(P)-binding Rossmann-like Domain"/>
    <property type="match status" value="1"/>
</dbReference>
<feature type="domain" description="Gfo/Idh/MocA-like oxidoreductase N-terminal" evidence="1">
    <location>
        <begin position="6"/>
        <end position="121"/>
    </location>
</feature>
<dbReference type="PANTHER" id="PTHR43249">
    <property type="entry name" value="UDP-N-ACETYL-2-AMINO-2-DEOXY-D-GLUCURONATE OXIDASE"/>
    <property type="match status" value="1"/>
</dbReference>
<sequence>MHEVIGFGLIGCGVISRTHIAQIASIPDAKLVAVCDEVYDRAQKTGEETGVAFYTDVAEMLKRNDLDVVCIGTPSGLHAEVGVLAAQAGKHVVVEKPIDVTVENAERLIAACRENGVKLSVISQHRFDPSTIRVKDELEQGRLGKLVLCEAAVNWYRSQAYYDSGDWRGTWALDGGGALMNQGIHTVDLMQYLMGPVESVFAHTGTLAHERIEVEDVAAATIRFQSGALGTLVGTTAAFPGYSVRIEVFGTQGSAVIDRDKLTHLYERNPNIPEESDNEAKVNLALAETGDAATGAADPGAISGSPHRAQLLDMMAAIRENREPAINGEEGLKPLRVILAVYESARTGKPVYLS</sequence>
<dbReference type="Proteomes" id="UP001597079">
    <property type="component" value="Unassembled WGS sequence"/>
</dbReference>
<proteinExistence type="predicted"/>
<dbReference type="Pfam" id="PF22725">
    <property type="entry name" value="GFO_IDH_MocA_C3"/>
    <property type="match status" value="1"/>
</dbReference>
<evidence type="ECO:0000259" key="2">
    <source>
        <dbReference type="Pfam" id="PF22725"/>
    </source>
</evidence>
<protein>
    <submittedName>
        <fullName evidence="3">Gfo/Idh/MocA family protein</fullName>
    </submittedName>
</protein>
<comment type="caution">
    <text evidence="3">The sequence shown here is derived from an EMBL/GenBank/DDBJ whole genome shotgun (WGS) entry which is preliminary data.</text>
</comment>
<accession>A0ABW4JIQ5</accession>
<dbReference type="InterPro" id="IPR052515">
    <property type="entry name" value="Gfo/Idh/MocA_Oxidoreductase"/>
</dbReference>
<evidence type="ECO:0000313" key="3">
    <source>
        <dbReference type="EMBL" id="MFD1675883.1"/>
    </source>
</evidence>
<keyword evidence="4" id="KW-1185">Reference proteome</keyword>
<name>A0ABW4JIQ5_9BACL</name>
<gene>
    <name evidence="3" type="ORF">ACFSB2_14360</name>
</gene>
<evidence type="ECO:0000313" key="4">
    <source>
        <dbReference type="Proteomes" id="UP001597079"/>
    </source>
</evidence>
<dbReference type="InterPro" id="IPR000683">
    <property type="entry name" value="Gfo/Idh/MocA-like_OxRdtase_N"/>
</dbReference>
<dbReference type="InterPro" id="IPR055170">
    <property type="entry name" value="GFO_IDH_MocA-like_dom"/>
</dbReference>
<reference evidence="4" key="1">
    <citation type="journal article" date="2019" name="Int. J. Syst. Evol. Microbiol.">
        <title>The Global Catalogue of Microorganisms (GCM) 10K type strain sequencing project: providing services to taxonomists for standard genome sequencing and annotation.</title>
        <authorList>
            <consortium name="The Broad Institute Genomics Platform"/>
            <consortium name="The Broad Institute Genome Sequencing Center for Infectious Disease"/>
            <person name="Wu L."/>
            <person name="Ma J."/>
        </authorList>
    </citation>
    <scope>NUCLEOTIDE SEQUENCE [LARGE SCALE GENOMIC DNA]</scope>
    <source>
        <strain evidence="4">CGMCC 1.12286</strain>
    </source>
</reference>
<evidence type="ECO:0000259" key="1">
    <source>
        <dbReference type="Pfam" id="PF01408"/>
    </source>
</evidence>
<dbReference type="Pfam" id="PF01408">
    <property type="entry name" value="GFO_IDH_MocA"/>
    <property type="match status" value="1"/>
</dbReference>
<feature type="domain" description="GFO/IDH/MocA-like oxidoreductase" evidence="2">
    <location>
        <begin position="133"/>
        <end position="255"/>
    </location>
</feature>
<dbReference type="SUPFAM" id="SSF55347">
    <property type="entry name" value="Glyceraldehyde-3-phosphate dehydrogenase-like, C-terminal domain"/>
    <property type="match status" value="1"/>
</dbReference>